<accession>A0A9Q1BXY6</accession>
<name>A0A9Q1BXY6_HOLLE</name>
<dbReference type="PANTHER" id="PTHR15077:SF12">
    <property type="entry name" value="DEATH DOMAIN-CONTAINING PROTEIN"/>
    <property type="match status" value="1"/>
</dbReference>
<dbReference type="Pfam" id="PF00531">
    <property type="entry name" value="Death"/>
    <property type="match status" value="1"/>
</dbReference>
<proteinExistence type="predicted"/>
<evidence type="ECO:0000313" key="2">
    <source>
        <dbReference type="EMBL" id="KAJ8034629.1"/>
    </source>
</evidence>
<dbReference type="AlphaFoldDB" id="A0A9Q1BXY6"/>
<reference evidence="2" key="1">
    <citation type="submission" date="2021-10" db="EMBL/GenBank/DDBJ databases">
        <title>Tropical sea cucumber genome reveals ecological adaptation and Cuvierian tubules defense mechanism.</title>
        <authorList>
            <person name="Chen T."/>
        </authorList>
    </citation>
    <scope>NUCLEOTIDE SEQUENCE</scope>
    <source>
        <strain evidence="2">Nanhai2018</strain>
        <tissue evidence="2">Muscle</tissue>
    </source>
</reference>
<dbReference type="PROSITE" id="PS50017">
    <property type="entry name" value="DEATH_DOMAIN"/>
    <property type="match status" value="1"/>
</dbReference>
<feature type="domain" description="Death" evidence="1">
    <location>
        <begin position="144"/>
        <end position="228"/>
    </location>
</feature>
<sequence length="236" mass="27154">MYAEVAVGYYPDLDLEGKFLGLNQRMAVSKRMPFVFLKDGSYPLCLVLEKFSNRWDLWSPEERNAEISFKDISASLEVPYIFVLEKASVEAKTLMCMFKAFQEKGQQPVKLSICSEDLDFQHASLREIDNNSARVHAIQSETNTENLIRFLSKNIREEWIDVGRCLLITEAKLSSIKADNFNNRRECIYQMLLSWKEQRGSEATFNTLATALMKADRKDLAEHVKTNAESLTVVFE</sequence>
<organism evidence="2 3">
    <name type="scientific">Holothuria leucospilota</name>
    <name type="common">Black long sea cucumber</name>
    <name type="synonym">Mertensiothuria leucospilota</name>
    <dbReference type="NCBI Taxonomy" id="206669"/>
    <lineage>
        <taxon>Eukaryota</taxon>
        <taxon>Metazoa</taxon>
        <taxon>Echinodermata</taxon>
        <taxon>Eleutherozoa</taxon>
        <taxon>Echinozoa</taxon>
        <taxon>Holothuroidea</taxon>
        <taxon>Aspidochirotacea</taxon>
        <taxon>Aspidochirotida</taxon>
        <taxon>Holothuriidae</taxon>
        <taxon>Holothuria</taxon>
    </lineage>
</organism>
<protein>
    <recommendedName>
        <fullName evidence="1">Death domain-containing protein</fullName>
    </recommendedName>
</protein>
<comment type="caution">
    <text evidence="2">The sequence shown here is derived from an EMBL/GenBank/DDBJ whole genome shotgun (WGS) entry which is preliminary data.</text>
</comment>
<dbReference type="InterPro" id="IPR000488">
    <property type="entry name" value="Death_dom"/>
</dbReference>
<dbReference type="Gene3D" id="1.10.533.10">
    <property type="entry name" value="Death Domain, Fas"/>
    <property type="match status" value="1"/>
</dbReference>
<keyword evidence="3" id="KW-1185">Reference proteome</keyword>
<dbReference type="InterPro" id="IPR016729">
    <property type="entry name" value="FADD"/>
</dbReference>
<dbReference type="GO" id="GO:0007165">
    <property type="term" value="P:signal transduction"/>
    <property type="evidence" value="ECO:0007669"/>
    <property type="project" value="InterPro"/>
</dbReference>
<dbReference type="InterPro" id="IPR011029">
    <property type="entry name" value="DEATH-like_dom_sf"/>
</dbReference>
<gene>
    <name evidence="2" type="ORF">HOLleu_21546</name>
</gene>
<dbReference type="CDD" id="cd01670">
    <property type="entry name" value="Death"/>
    <property type="match status" value="1"/>
</dbReference>
<evidence type="ECO:0000259" key="1">
    <source>
        <dbReference type="PROSITE" id="PS50017"/>
    </source>
</evidence>
<dbReference type="Proteomes" id="UP001152320">
    <property type="component" value="Chromosome 10"/>
</dbReference>
<dbReference type="SUPFAM" id="SSF47986">
    <property type="entry name" value="DEATH domain"/>
    <property type="match status" value="1"/>
</dbReference>
<dbReference type="OrthoDB" id="9972587at2759"/>
<evidence type="ECO:0000313" key="3">
    <source>
        <dbReference type="Proteomes" id="UP001152320"/>
    </source>
</evidence>
<dbReference type="EMBL" id="JAIZAY010000010">
    <property type="protein sequence ID" value="KAJ8034629.1"/>
    <property type="molecule type" value="Genomic_DNA"/>
</dbReference>
<dbReference type="PANTHER" id="PTHR15077">
    <property type="entry name" value="FAS-ASSOCIATING DEATH DOMAIN-CONTAINING PROTEIN FADD"/>
    <property type="match status" value="1"/>
</dbReference>